<keyword evidence="3" id="KW-1133">Transmembrane helix</keyword>
<dbReference type="SMART" id="SM00935">
    <property type="entry name" value="OmpH"/>
    <property type="match status" value="1"/>
</dbReference>
<accession>A1ZG03</accession>
<organism evidence="4 5">
    <name type="scientific">Microscilla marina ATCC 23134</name>
    <dbReference type="NCBI Taxonomy" id="313606"/>
    <lineage>
        <taxon>Bacteria</taxon>
        <taxon>Pseudomonadati</taxon>
        <taxon>Bacteroidota</taxon>
        <taxon>Cytophagia</taxon>
        <taxon>Cytophagales</taxon>
        <taxon>Microscillaceae</taxon>
        <taxon>Microscilla</taxon>
    </lineage>
</organism>
<comment type="caution">
    <text evidence="4">The sequence shown here is derived from an EMBL/GenBank/DDBJ whole genome shotgun (WGS) entry which is preliminary data.</text>
</comment>
<dbReference type="PANTHER" id="PTHR35089">
    <property type="entry name" value="CHAPERONE PROTEIN SKP"/>
    <property type="match status" value="1"/>
</dbReference>
<keyword evidence="5" id="KW-1185">Reference proteome</keyword>
<dbReference type="GO" id="GO:0005829">
    <property type="term" value="C:cytosol"/>
    <property type="evidence" value="ECO:0007669"/>
    <property type="project" value="TreeGrafter"/>
</dbReference>
<dbReference type="InterPro" id="IPR024930">
    <property type="entry name" value="Skp_dom_sf"/>
</dbReference>
<evidence type="ECO:0000313" key="5">
    <source>
        <dbReference type="Proteomes" id="UP000004095"/>
    </source>
</evidence>
<dbReference type="SUPFAM" id="SSF111384">
    <property type="entry name" value="OmpH-like"/>
    <property type="match status" value="1"/>
</dbReference>
<keyword evidence="3" id="KW-0812">Transmembrane</keyword>
<evidence type="ECO:0008006" key="6">
    <source>
        <dbReference type="Google" id="ProtNLM"/>
    </source>
</evidence>
<evidence type="ECO:0000313" key="4">
    <source>
        <dbReference type="EMBL" id="EAY30927.1"/>
    </source>
</evidence>
<name>A1ZG03_MICM2</name>
<dbReference type="AlphaFoldDB" id="A1ZG03"/>
<dbReference type="PANTHER" id="PTHR35089:SF1">
    <property type="entry name" value="CHAPERONE PROTEIN SKP"/>
    <property type="match status" value="1"/>
</dbReference>
<reference evidence="4 5" key="1">
    <citation type="submission" date="2007-01" db="EMBL/GenBank/DDBJ databases">
        <authorList>
            <person name="Haygood M."/>
            <person name="Podell S."/>
            <person name="Anderson C."/>
            <person name="Hopkinson B."/>
            <person name="Roe K."/>
            <person name="Barbeau K."/>
            <person name="Gaasterland T."/>
            <person name="Ferriera S."/>
            <person name="Johnson J."/>
            <person name="Kravitz S."/>
            <person name="Beeson K."/>
            <person name="Sutton G."/>
            <person name="Rogers Y.-H."/>
            <person name="Friedman R."/>
            <person name="Frazier M."/>
            <person name="Venter J.C."/>
        </authorList>
    </citation>
    <scope>NUCLEOTIDE SEQUENCE [LARGE SCALE GENOMIC DNA]</scope>
    <source>
        <strain evidence="4 5">ATCC 23134</strain>
    </source>
</reference>
<dbReference type="Pfam" id="PF03938">
    <property type="entry name" value="OmpH"/>
    <property type="match status" value="1"/>
</dbReference>
<protein>
    <recommendedName>
        <fullName evidence="6">Cationic outer membrane protein OmpH</fullName>
    </recommendedName>
</protein>
<evidence type="ECO:0000256" key="2">
    <source>
        <dbReference type="ARBA" id="ARBA00022729"/>
    </source>
</evidence>
<dbReference type="GO" id="GO:0051082">
    <property type="term" value="F:unfolded protein binding"/>
    <property type="evidence" value="ECO:0007669"/>
    <property type="project" value="InterPro"/>
</dbReference>
<keyword evidence="3" id="KW-0472">Membrane</keyword>
<dbReference type="InterPro" id="IPR005632">
    <property type="entry name" value="Chaperone_Skp"/>
</dbReference>
<sequence length="178" mass="20314">MKNQILVIFNLLLLLGVIGYLALKPTQNHRIAYVRSAELMDKYLGVKEARLQYNKQLTAWKVGADTLEKRVNATMNFISHQKSSLNDQQLKQLQVEMQRRRADLDRYQLNIQKKAASKEQKLFGGAVKQINSFVEQYAKEKGYSVVLGTTNAGNLMYGDKALDITEEVLTALNQSYKQ</sequence>
<dbReference type="Gene3D" id="3.30.910.20">
    <property type="entry name" value="Skp domain"/>
    <property type="match status" value="1"/>
</dbReference>
<dbReference type="Proteomes" id="UP000004095">
    <property type="component" value="Unassembled WGS sequence"/>
</dbReference>
<dbReference type="eggNOG" id="COG2825">
    <property type="taxonomic scope" value="Bacteria"/>
</dbReference>
<feature type="transmembrane region" description="Helical" evidence="3">
    <location>
        <begin position="6"/>
        <end position="23"/>
    </location>
</feature>
<dbReference type="GO" id="GO:0050821">
    <property type="term" value="P:protein stabilization"/>
    <property type="evidence" value="ECO:0007669"/>
    <property type="project" value="TreeGrafter"/>
</dbReference>
<evidence type="ECO:0000256" key="3">
    <source>
        <dbReference type="SAM" id="Phobius"/>
    </source>
</evidence>
<proteinExistence type="inferred from homology"/>
<keyword evidence="2" id="KW-0732">Signal</keyword>
<dbReference type="OrthoDB" id="1145062at2"/>
<dbReference type="EMBL" id="AAWS01000005">
    <property type="protein sequence ID" value="EAY30927.1"/>
    <property type="molecule type" value="Genomic_DNA"/>
</dbReference>
<gene>
    <name evidence="4" type="ORF">M23134_01251</name>
</gene>
<evidence type="ECO:0000256" key="1">
    <source>
        <dbReference type="ARBA" id="ARBA00009091"/>
    </source>
</evidence>
<comment type="similarity">
    <text evidence="1">Belongs to the Skp family.</text>
</comment>
<dbReference type="RefSeq" id="WP_002694641.1">
    <property type="nucleotide sequence ID" value="NZ_AAWS01000005.1"/>
</dbReference>